<reference evidence="2" key="1">
    <citation type="journal article" date="2022" name="New Phytol.">
        <title>Evolutionary transition to the ectomycorrhizal habit in the genomes of a hyperdiverse lineage of mushroom-forming fungi.</title>
        <authorList>
            <person name="Looney B."/>
            <person name="Miyauchi S."/>
            <person name="Morin E."/>
            <person name="Drula E."/>
            <person name="Courty P.E."/>
            <person name="Kohler A."/>
            <person name="Kuo A."/>
            <person name="LaButti K."/>
            <person name="Pangilinan J."/>
            <person name="Lipzen A."/>
            <person name="Riley R."/>
            <person name="Andreopoulos W."/>
            <person name="He G."/>
            <person name="Johnson J."/>
            <person name="Nolan M."/>
            <person name="Tritt A."/>
            <person name="Barry K.W."/>
            <person name="Grigoriev I.V."/>
            <person name="Nagy L.G."/>
            <person name="Hibbett D."/>
            <person name="Henrissat B."/>
            <person name="Matheny P.B."/>
            <person name="Labbe J."/>
            <person name="Martin F.M."/>
        </authorList>
    </citation>
    <scope>NUCLEOTIDE SEQUENCE</scope>
    <source>
        <strain evidence="2">BPL690</strain>
    </source>
</reference>
<dbReference type="InterPro" id="IPR023214">
    <property type="entry name" value="HAD_sf"/>
</dbReference>
<dbReference type="AlphaFoldDB" id="A0AAD4M5Y7"/>
<name>A0AAD4M5Y7_9AGAM</name>
<feature type="region of interest" description="Disordered" evidence="1">
    <location>
        <begin position="116"/>
        <end position="166"/>
    </location>
</feature>
<dbReference type="SFLD" id="SFLDS00003">
    <property type="entry name" value="Haloacid_Dehalogenase"/>
    <property type="match status" value="1"/>
</dbReference>
<dbReference type="PANTHER" id="PTHR43481">
    <property type="entry name" value="FRUCTOSE-1-PHOSPHATE PHOSPHATASE"/>
    <property type="match status" value="1"/>
</dbReference>
<evidence type="ECO:0000256" key="1">
    <source>
        <dbReference type="SAM" id="MobiDB-lite"/>
    </source>
</evidence>
<organism evidence="2 3">
    <name type="scientific">Multifurca ochricompacta</name>
    <dbReference type="NCBI Taxonomy" id="376703"/>
    <lineage>
        <taxon>Eukaryota</taxon>
        <taxon>Fungi</taxon>
        <taxon>Dikarya</taxon>
        <taxon>Basidiomycota</taxon>
        <taxon>Agaricomycotina</taxon>
        <taxon>Agaricomycetes</taxon>
        <taxon>Russulales</taxon>
        <taxon>Russulaceae</taxon>
        <taxon>Multifurca</taxon>
    </lineage>
</organism>
<sequence length="342" mass="35900">MQPIISVTAPTPTSPKPNVHGRIYRTTTFFADAALFDMDGTLTDSIAAVEAAWSKVAREIGEDPAFVIAATHGKRAIDNLARFRPHLRAHELSAAVDDFERSILFYADAHSRARDSTPSLLSDATSSRGSTSSSSSSSSPSSGNPSTSSSLAASAAASTEQLVSSPQTELAEELVAALSDAQGDGCRAWELEAAEVDRAVRILPGVKALLESIPKGRYAIATSGARTYAHGCLARVGITPPEVTITADDPRLRAGKPAPDPFLLAAECLGYQASRCVVFEDSPSGIKAGVASGAVVIAVCTSHSREQIEGCGAQIVVENLEDVSCEEVETDEGLRLMFTVEH</sequence>
<dbReference type="InterPro" id="IPR036412">
    <property type="entry name" value="HAD-like_sf"/>
</dbReference>
<dbReference type="InterPro" id="IPR023198">
    <property type="entry name" value="PGP-like_dom2"/>
</dbReference>
<keyword evidence="3" id="KW-1185">Reference proteome</keyword>
<evidence type="ECO:0000313" key="3">
    <source>
        <dbReference type="Proteomes" id="UP001203297"/>
    </source>
</evidence>
<accession>A0AAD4M5Y7</accession>
<dbReference type="SUPFAM" id="SSF56784">
    <property type="entry name" value="HAD-like"/>
    <property type="match status" value="2"/>
</dbReference>
<comment type="caution">
    <text evidence="2">The sequence shown here is derived from an EMBL/GenBank/DDBJ whole genome shotgun (WGS) entry which is preliminary data.</text>
</comment>
<dbReference type="PANTHER" id="PTHR43481:SF2">
    <property type="entry name" value="PHOSPHATASE"/>
    <property type="match status" value="1"/>
</dbReference>
<evidence type="ECO:0000313" key="2">
    <source>
        <dbReference type="EMBL" id="KAI0302452.1"/>
    </source>
</evidence>
<dbReference type="Gene3D" id="3.40.50.1000">
    <property type="entry name" value="HAD superfamily/HAD-like"/>
    <property type="match status" value="1"/>
</dbReference>
<dbReference type="Pfam" id="PF00702">
    <property type="entry name" value="Hydrolase"/>
    <property type="match status" value="1"/>
</dbReference>
<dbReference type="EMBL" id="WTXG01000011">
    <property type="protein sequence ID" value="KAI0302452.1"/>
    <property type="molecule type" value="Genomic_DNA"/>
</dbReference>
<dbReference type="Gene3D" id="1.10.150.240">
    <property type="entry name" value="Putative phosphatase, domain 2"/>
    <property type="match status" value="1"/>
</dbReference>
<proteinExistence type="predicted"/>
<protein>
    <submittedName>
        <fullName evidence="2">HAD-like domain-containing protein</fullName>
    </submittedName>
</protein>
<gene>
    <name evidence="2" type="ORF">B0F90DRAFT_1627611</name>
</gene>
<dbReference type="InterPro" id="IPR051806">
    <property type="entry name" value="HAD-like_SPP"/>
</dbReference>
<dbReference type="GO" id="GO:0050308">
    <property type="term" value="F:sugar-phosphatase activity"/>
    <property type="evidence" value="ECO:0007669"/>
    <property type="project" value="TreeGrafter"/>
</dbReference>
<feature type="compositionally biased region" description="Low complexity" evidence="1">
    <location>
        <begin position="122"/>
        <end position="159"/>
    </location>
</feature>
<dbReference type="NCBIfam" id="TIGR01509">
    <property type="entry name" value="HAD-SF-IA-v3"/>
    <property type="match status" value="1"/>
</dbReference>
<dbReference type="SFLD" id="SFLDG01129">
    <property type="entry name" value="C1.5:_HAD__Beta-PGM__Phosphata"/>
    <property type="match status" value="1"/>
</dbReference>
<dbReference type="InterPro" id="IPR006439">
    <property type="entry name" value="HAD-SF_hydro_IA"/>
</dbReference>
<dbReference type="FunFam" id="3.40.50.1000:FF:000145">
    <property type="entry name" value="HAD family hydrolase"/>
    <property type="match status" value="1"/>
</dbReference>
<dbReference type="Proteomes" id="UP001203297">
    <property type="component" value="Unassembled WGS sequence"/>
</dbReference>